<dbReference type="AlphaFoldDB" id="B6SY02"/>
<dbReference type="InterPro" id="IPR001752">
    <property type="entry name" value="Kinesin_motor_dom"/>
</dbReference>
<keyword evidence="8" id="KW-0175">Coiled coil</keyword>
<reference evidence="12 14" key="2">
    <citation type="submission" date="2015-12" db="EMBL/GenBank/DDBJ databases">
        <title>Update maize B73 reference genome by single molecule sequencing technologies.</title>
        <authorList>
            <consortium name="Maize Genome Sequencing Project"/>
            <person name="Ware D."/>
        </authorList>
    </citation>
    <scope>NUCLEOTIDE SEQUENCE [LARGE SCALE GENOMIC DNA]</scope>
    <source>
        <strain evidence="14">cv. B73</strain>
        <tissue evidence="12">Seedling</tissue>
    </source>
</reference>
<keyword evidence="15" id="KW-1267">Proteomics identification</keyword>
<keyword evidence="3 6" id="KW-0547">Nucleotide-binding</keyword>
<dbReference type="InterPro" id="IPR027640">
    <property type="entry name" value="Kinesin-like_fam"/>
</dbReference>
<dbReference type="PROSITE" id="PS50067">
    <property type="entry name" value="KINESIN_MOTOR_2"/>
    <property type="match status" value="1"/>
</dbReference>
<evidence type="ECO:0000256" key="9">
    <source>
        <dbReference type="SAM" id="MobiDB-lite"/>
    </source>
</evidence>
<comment type="similarity">
    <text evidence="1">Belongs to the TRAFAC class myosin-kinesin ATPase superfamily. Kinesin family. KIN-14 subfamily.</text>
</comment>
<dbReference type="FunCoup" id="B6SY02">
    <property type="interactions" value="593"/>
</dbReference>
<evidence type="ECO:0007829" key="15">
    <source>
        <dbReference type="PeptideAtlas" id="B6SY02"/>
    </source>
</evidence>
<dbReference type="SMART" id="SM00129">
    <property type="entry name" value="KISc"/>
    <property type="match status" value="1"/>
</dbReference>
<feature type="region of interest" description="Disordered" evidence="9">
    <location>
        <begin position="1"/>
        <end position="62"/>
    </location>
</feature>
<feature type="domain" description="Kinesin motor" evidence="10">
    <location>
        <begin position="435"/>
        <end position="768"/>
    </location>
</feature>
<name>B6SY02_MAIZE</name>
<evidence type="ECO:0000313" key="13">
    <source>
        <dbReference type="EnsemblPlants" id="Zm00001eb069600_P001"/>
    </source>
</evidence>
<evidence type="ECO:0000256" key="3">
    <source>
        <dbReference type="ARBA" id="ARBA00022741"/>
    </source>
</evidence>
<feature type="compositionally biased region" description="Polar residues" evidence="9">
    <location>
        <begin position="1"/>
        <end position="10"/>
    </location>
</feature>
<evidence type="ECO:0000256" key="5">
    <source>
        <dbReference type="ARBA" id="ARBA00023175"/>
    </source>
</evidence>
<dbReference type="GO" id="GO:0008017">
    <property type="term" value="F:microtubule binding"/>
    <property type="evidence" value="ECO:0000318"/>
    <property type="project" value="GO_Central"/>
</dbReference>
<dbReference type="ExpressionAtlas" id="B6SY02">
    <property type="expression patterns" value="baseline and differential"/>
</dbReference>
<dbReference type="Proteomes" id="UP000007305">
    <property type="component" value="Chromosome 2"/>
</dbReference>
<dbReference type="Gramene" id="Zm00001eb069600_T001">
    <property type="protein sequence ID" value="Zm00001eb069600_P001"/>
    <property type="gene ID" value="Zm00001eb069600"/>
</dbReference>
<dbReference type="PaxDb" id="4577-GRMZM2G114861_P01"/>
<dbReference type="SMR" id="B6SY02"/>
<accession>B6SY02</accession>
<organism evidence="11">
    <name type="scientific">Zea mays</name>
    <name type="common">Maize</name>
    <dbReference type="NCBI Taxonomy" id="4577"/>
    <lineage>
        <taxon>Eukaryota</taxon>
        <taxon>Viridiplantae</taxon>
        <taxon>Streptophyta</taxon>
        <taxon>Embryophyta</taxon>
        <taxon>Tracheophyta</taxon>
        <taxon>Spermatophyta</taxon>
        <taxon>Magnoliopsida</taxon>
        <taxon>Liliopsida</taxon>
        <taxon>Poales</taxon>
        <taxon>Poaceae</taxon>
        <taxon>PACMAD clade</taxon>
        <taxon>Panicoideae</taxon>
        <taxon>Andropogonodae</taxon>
        <taxon>Andropogoneae</taxon>
        <taxon>Tripsacinae</taxon>
        <taxon>Zea</taxon>
    </lineage>
</organism>
<dbReference type="GO" id="GO:0005871">
    <property type="term" value="C:kinesin complex"/>
    <property type="evidence" value="ECO:0000318"/>
    <property type="project" value="GO_Central"/>
</dbReference>
<evidence type="ECO:0000256" key="8">
    <source>
        <dbReference type="SAM" id="Coils"/>
    </source>
</evidence>
<reference evidence="13" key="4">
    <citation type="submission" date="2021-05" db="UniProtKB">
        <authorList>
            <consortium name="EnsemblPlants"/>
        </authorList>
    </citation>
    <scope>IDENTIFICATION</scope>
    <source>
        <strain evidence="13">cv. B73</strain>
    </source>
</reference>
<proteinExistence type="evidence at protein level"/>
<reference evidence="13" key="3">
    <citation type="submission" date="2019-07" db="EMBL/GenBank/DDBJ databases">
        <authorList>
            <person name="Seetharam A."/>
            <person name="Woodhouse M."/>
            <person name="Cannon E."/>
        </authorList>
    </citation>
    <scope>NUCLEOTIDE SEQUENCE [LARGE SCALE GENOMIC DNA]</scope>
    <source>
        <strain evidence="13">cv. B73</strain>
    </source>
</reference>
<dbReference type="PANTHER" id="PTHR47972">
    <property type="entry name" value="KINESIN-LIKE PROTEIN KLP-3"/>
    <property type="match status" value="1"/>
</dbReference>
<dbReference type="PANTHER" id="PTHR47972:SF45">
    <property type="entry name" value="PROTEIN CLARET SEGREGATIONAL"/>
    <property type="match status" value="1"/>
</dbReference>
<dbReference type="GO" id="GO:0007018">
    <property type="term" value="P:microtubule-based movement"/>
    <property type="evidence" value="ECO:0000318"/>
    <property type="project" value="GO_Central"/>
</dbReference>
<reference evidence="11" key="1">
    <citation type="journal article" date="2009" name="Plant Mol. Biol.">
        <title>Insights into corn genes derived from large-scale cDNA sequencing.</title>
        <authorList>
            <person name="Alexandrov N.N."/>
            <person name="Brover V.V."/>
            <person name="Freidin S."/>
            <person name="Troukhan M.E."/>
            <person name="Tatarinova T.V."/>
            <person name="Zhang H."/>
            <person name="Swaller T.J."/>
            <person name="Lu Y.P."/>
            <person name="Bouck J."/>
            <person name="Flavell R.B."/>
            <person name="Feldmann K.A."/>
        </authorList>
    </citation>
    <scope>NUCLEOTIDE SEQUENCE</scope>
</reference>
<dbReference type="Gene3D" id="3.40.850.10">
    <property type="entry name" value="Kinesin motor domain"/>
    <property type="match status" value="1"/>
</dbReference>
<dbReference type="GO" id="GO:0005737">
    <property type="term" value="C:cytoplasm"/>
    <property type="evidence" value="ECO:0000318"/>
    <property type="project" value="GO_Central"/>
</dbReference>
<sequence length="777" mass="86725">MASSLPPRSSYQKKENAVPARREMGYNKATPRRNVLSALNNAEANGGTPSVPADGGGGGGAAEAAPVIEFSGREDVERLLAEKMKGKSKNDFKGRVDQMSDYIKKLRACIRWYMELEDGYLAEQEKLLGAMDSENTRHTELEAQLSTAIEELKATNLDLTRRCESLEESFNKEKSEKLIAVESYEKEKQERESAESSRDVLTVDLERVTHDAKRFSEQLKMVQDTNKRLQEYNTSLQQYNSNLQADASKSGETISKLQKEKSAMMETMATLRECNSSMGNQLESSRVSQQEAIRVKEELRKEVECLRVELKQVRDDRDHSAIQLNSLNIELGNYKEQIGKTSKECERFRTKVSELEETCSTQQEQIRTFQKQLAVATEKLKLADVTAIEAMTGYEEQKEKIKYLEERLAQAESQIVEGDELRKKLHNTILELKGNIRVFCRVRPLLRFEGDSNGPEGASISFPTSVESTGRSIDLINQGQKLSFSYDKVFDHGASQEDVFVEISQLVQSALDGYKVCIFAYGQTGSGKTYTMMGKPGNDQKGIIPRSLEQIFKTSRFLESQGWNYSMQASMLEIYNETIRDLLAPGRSNSFESSKQCTIKHDPHGNIVSDLTIIDVFGIADVTSLLEKASQSRSVGKTQMNEQSSRSHFVFTLKISGSNENTGQNVQGVLNLIDLAGSERLAKSGSTGDRLKETQSINKSLSALSDVIFAIAKGDDHVPFRNSKLTYLLQPCLGGDSKALMFVNISPEASSVGETICSLRFASRVNACEIGIPRRHT</sequence>
<dbReference type="STRING" id="4577.B6SY02"/>
<dbReference type="EnsemblPlants" id="Zm00001eb069600_T001">
    <property type="protein sequence ID" value="Zm00001eb069600_P001"/>
    <property type="gene ID" value="Zm00001eb069600"/>
</dbReference>
<evidence type="ECO:0000313" key="12">
    <source>
        <dbReference type="EMBL" id="ONM13364.1"/>
    </source>
</evidence>
<feature type="coiled-coil region" evidence="8">
    <location>
        <begin position="131"/>
        <end position="176"/>
    </location>
</feature>
<dbReference type="RefSeq" id="NP_001306694.1">
    <property type="nucleotide sequence ID" value="NM_001319765.1"/>
</dbReference>
<dbReference type="InterPro" id="IPR027417">
    <property type="entry name" value="P-loop_NTPase"/>
</dbReference>
<dbReference type="CDD" id="cd01366">
    <property type="entry name" value="KISc_C_terminal"/>
    <property type="match status" value="1"/>
</dbReference>
<protein>
    <recommendedName>
        <fullName evidence="7">Kinesin-like protein</fullName>
    </recommendedName>
</protein>
<dbReference type="PROSITE" id="PS00411">
    <property type="entry name" value="KINESIN_MOTOR_1"/>
    <property type="match status" value="1"/>
</dbReference>
<keyword evidence="5 6" id="KW-0505">Motor protein</keyword>
<dbReference type="eggNOG" id="KOG0239">
    <property type="taxonomic scope" value="Eukaryota"/>
</dbReference>
<dbReference type="SUPFAM" id="SSF52540">
    <property type="entry name" value="P-loop containing nucleoside triphosphate hydrolases"/>
    <property type="match status" value="1"/>
</dbReference>
<dbReference type="GeneID" id="541860"/>
<evidence type="ECO:0000259" key="10">
    <source>
        <dbReference type="PROSITE" id="PS50067"/>
    </source>
</evidence>
<evidence type="ECO:0000256" key="2">
    <source>
        <dbReference type="ARBA" id="ARBA00022701"/>
    </source>
</evidence>
<evidence type="ECO:0000313" key="14">
    <source>
        <dbReference type="Proteomes" id="UP000007305"/>
    </source>
</evidence>
<dbReference type="GO" id="GO:0003777">
    <property type="term" value="F:microtubule motor activity"/>
    <property type="evidence" value="ECO:0000318"/>
    <property type="project" value="GO_Central"/>
</dbReference>
<dbReference type="GO" id="GO:0005524">
    <property type="term" value="F:ATP binding"/>
    <property type="evidence" value="ECO:0007669"/>
    <property type="project" value="UniProtKB-UniRule"/>
</dbReference>
<dbReference type="Pfam" id="PF00225">
    <property type="entry name" value="Kinesin"/>
    <property type="match status" value="1"/>
</dbReference>
<dbReference type="IntAct" id="B6SY02">
    <property type="interactions" value="1"/>
</dbReference>
<dbReference type="EMBL" id="CM007648">
    <property type="protein sequence ID" value="ONM13364.1"/>
    <property type="molecule type" value="Genomic_DNA"/>
</dbReference>
<evidence type="ECO:0000256" key="7">
    <source>
        <dbReference type="RuleBase" id="RU000394"/>
    </source>
</evidence>
<feature type="binding site" evidence="6">
    <location>
        <begin position="522"/>
        <end position="529"/>
    </location>
    <ligand>
        <name>ATP</name>
        <dbReference type="ChEBI" id="CHEBI:30616"/>
    </ligand>
</feature>
<dbReference type="InterPro" id="IPR036961">
    <property type="entry name" value="Kinesin_motor_dom_sf"/>
</dbReference>
<evidence type="ECO:0000256" key="4">
    <source>
        <dbReference type="ARBA" id="ARBA00022840"/>
    </source>
</evidence>
<dbReference type="InterPro" id="IPR019821">
    <property type="entry name" value="Kinesin_motor_CS"/>
</dbReference>
<dbReference type="KEGG" id="zma:541860"/>
<feature type="compositionally biased region" description="Basic and acidic residues" evidence="9">
    <location>
        <begin position="12"/>
        <end position="25"/>
    </location>
</feature>
<keyword evidence="4 6" id="KW-0067">ATP-binding</keyword>
<dbReference type="PRINTS" id="PR00380">
    <property type="entry name" value="KINESINHEAVY"/>
</dbReference>
<evidence type="ECO:0000313" key="11">
    <source>
        <dbReference type="EMBL" id="ACG29735.1"/>
    </source>
</evidence>
<dbReference type="GO" id="GO:0051225">
    <property type="term" value="P:spindle assembly"/>
    <property type="evidence" value="ECO:0000318"/>
    <property type="project" value="GO_Central"/>
</dbReference>
<keyword evidence="2 7" id="KW-0493">Microtubule</keyword>
<feature type="coiled-coil region" evidence="8">
    <location>
        <begin position="289"/>
        <end position="421"/>
    </location>
</feature>
<keyword evidence="14" id="KW-1185">Reference proteome</keyword>
<dbReference type="GO" id="GO:0016887">
    <property type="term" value="F:ATP hydrolysis activity"/>
    <property type="evidence" value="ECO:0000318"/>
    <property type="project" value="GO_Central"/>
</dbReference>
<gene>
    <name evidence="13" type="primary">LOC541860</name>
    <name evidence="12" type="ORF">ZEAMMB73_Zm00001d002186</name>
</gene>
<evidence type="ECO:0000256" key="1">
    <source>
        <dbReference type="ARBA" id="ARBA00010899"/>
    </source>
</evidence>
<dbReference type="OrthoDB" id="3176171at2759"/>
<dbReference type="FunFam" id="3.40.850.10:FF:000048">
    <property type="entry name" value="Kinesin-like protein"/>
    <property type="match status" value="1"/>
</dbReference>
<dbReference type="EMBL" id="EU957617">
    <property type="protein sequence ID" value="ACG29735.1"/>
    <property type="molecule type" value="mRNA"/>
</dbReference>
<dbReference type="GO" id="GO:0005874">
    <property type="term" value="C:microtubule"/>
    <property type="evidence" value="ECO:0000318"/>
    <property type="project" value="GO_Central"/>
</dbReference>
<evidence type="ECO:0000256" key="6">
    <source>
        <dbReference type="PROSITE-ProRule" id="PRU00283"/>
    </source>
</evidence>